<dbReference type="GO" id="GO:0015074">
    <property type="term" value="P:DNA integration"/>
    <property type="evidence" value="ECO:0007669"/>
    <property type="project" value="UniProtKB-KW"/>
</dbReference>
<keyword evidence="2" id="KW-0229">DNA integration</keyword>
<dbReference type="AlphaFoldDB" id="A0A328AKA4"/>
<dbReference type="SUPFAM" id="SSF56349">
    <property type="entry name" value="DNA breaking-rejoining enzymes"/>
    <property type="match status" value="1"/>
</dbReference>
<keyword evidence="7" id="KW-1185">Reference proteome</keyword>
<dbReference type="SUPFAM" id="SSF46955">
    <property type="entry name" value="Putative DNA-binding domain"/>
    <property type="match status" value="1"/>
</dbReference>
<dbReference type="Gene3D" id="1.10.150.130">
    <property type="match status" value="1"/>
</dbReference>
<sequence>MSNKRVKLTRKLVESVALGPQDAFLWDSEVVGFGVKVSRGGQRSYILQYRIGGRSRRFTIGTHGSPWTPETARDRAKILLGQVAGGVDPQDEKAEDRKALTVAELCDLYVTEGLATRKPLSVVAAKADIENHIKPLLGSKPANAVTPGDVDKLLTDIAAGRTAKRSKTARKRGLARVTGGKGAANSAITTLCAAFNFGVRRGVRPDNPALGVRKYPEKKLERFLSPAELARLGEALAAAEALGVESPYALAAIRLLILTGCRRNEILTLKRSYVDEHNSCLRLPDSKTGAKIVHIGDAALEVIQAVPEVVGNPYLLPGRKGEGHIVDLQSTWERIRAAAGLSDVRLHDLRHAFASLGAASGDSLLVIGSLLGHKSAKTTHRYAHLADHPLKDAANRISAEVARLMGTTSSGPAKPARRANVVPAPPGTKGVLGEVIETKWLDTPAAAAFLGHTVGTLQTYRWMGTGPRFRKIGRRVVYALGDLEAWRSEQAASSSARAA</sequence>
<evidence type="ECO:0000313" key="6">
    <source>
        <dbReference type="EMBL" id="RAK54901.1"/>
    </source>
</evidence>
<dbReference type="OrthoDB" id="7615137at2"/>
<comment type="similarity">
    <text evidence="1">Belongs to the 'phage' integrase family.</text>
</comment>
<dbReference type="GO" id="GO:0003677">
    <property type="term" value="F:DNA binding"/>
    <property type="evidence" value="ECO:0007669"/>
    <property type="project" value="UniProtKB-KW"/>
</dbReference>
<keyword evidence="3" id="KW-0238">DNA-binding</keyword>
<dbReference type="GO" id="GO:0006310">
    <property type="term" value="P:DNA recombination"/>
    <property type="evidence" value="ECO:0007669"/>
    <property type="project" value="UniProtKB-KW"/>
</dbReference>
<dbReference type="Gene3D" id="3.30.160.390">
    <property type="entry name" value="Integrase, DNA-binding domain"/>
    <property type="match status" value="1"/>
</dbReference>
<gene>
    <name evidence="6" type="ORF">DJ017_10360</name>
</gene>
<evidence type="ECO:0000256" key="1">
    <source>
        <dbReference type="ARBA" id="ARBA00008857"/>
    </source>
</evidence>
<protein>
    <submittedName>
        <fullName evidence="6">Integrase</fullName>
    </submittedName>
</protein>
<feature type="domain" description="Tyr recombinase" evidence="5">
    <location>
        <begin position="219"/>
        <end position="395"/>
    </location>
</feature>
<dbReference type="InterPro" id="IPR011010">
    <property type="entry name" value="DNA_brk_join_enz"/>
</dbReference>
<proteinExistence type="inferred from homology"/>
<dbReference type="PANTHER" id="PTHR30629:SF2">
    <property type="entry name" value="PROPHAGE INTEGRASE INTS-RELATED"/>
    <property type="match status" value="1"/>
</dbReference>
<dbReference type="Gene3D" id="1.10.443.10">
    <property type="entry name" value="Intergrase catalytic core"/>
    <property type="match status" value="1"/>
</dbReference>
<dbReference type="PANTHER" id="PTHR30629">
    <property type="entry name" value="PROPHAGE INTEGRASE"/>
    <property type="match status" value="1"/>
</dbReference>
<reference evidence="7" key="1">
    <citation type="submission" date="2018-05" db="EMBL/GenBank/DDBJ databases">
        <authorList>
            <person name="Li X."/>
        </authorList>
    </citation>
    <scope>NUCLEOTIDE SEQUENCE [LARGE SCALE GENOMIC DNA]</scope>
    <source>
        <strain evidence="7">LX32</strain>
    </source>
</reference>
<dbReference type="Pfam" id="PF13356">
    <property type="entry name" value="Arm-DNA-bind_3"/>
    <property type="match status" value="1"/>
</dbReference>
<dbReference type="InterPro" id="IPR041657">
    <property type="entry name" value="HTH_17"/>
</dbReference>
<accession>A0A328AKA4</accession>
<keyword evidence="4" id="KW-0233">DNA recombination</keyword>
<dbReference type="InterPro" id="IPR009061">
    <property type="entry name" value="DNA-bd_dom_put_sf"/>
</dbReference>
<evidence type="ECO:0000256" key="3">
    <source>
        <dbReference type="ARBA" id="ARBA00023125"/>
    </source>
</evidence>
<dbReference type="Pfam" id="PF12728">
    <property type="entry name" value="HTH_17"/>
    <property type="match status" value="1"/>
</dbReference>
<dbReference type="Pfam" id="PF00589">
    <property type="entry name" value="Phage_integrase"/>
    <property type="match status" value="1"/>
</dbReference>
<evidence type="ECO:0000256" key="4">
    <source>
        <dbReference type="ARBA" id="ARBA00023172"/>
    </source>
</evidence>
<comment type="caution">
    <text evidence="6">The sequence shown here is derived from an EMBL/GenBank/DDBJ whole genome shotgun (WGS) entry which is preliminary data.</text>
</comment>
<dbReference type="InterPro" id="IPR038488">
    <property type="entry name" value="Integrase_DNA-bd_sf"/>
</dbReference>
<dbReference type="RefSeq" id="WP_111528651.1">
    <property type="nucleotide sequence ID" value="NZ_JBHRSG010000004.1"/>
</dbReference>
<dbReference type="InterPro" id="IPR002104">
    <property type="entry name" value="Integrase_catalytic"/>
</dbReference>
<evidence type="ECO:0000259" key="5">
    <source>
        <dbReference type="PROSITE" id="PS51898"/>
    </source>
</evidence>
<dbReference type="PROSITE" id="PS51898">
    <property type="entry name" value="TYR_RECOMBINASE"/>
    <property type="match status" value="1"/>
</dbReference>
<evidence type="ECO:0000313" key="7">
    <source>
        <dbReference type="Proteomes" id="UP000249254"/>
    </source>
</evidence>
<dbReference type="InterPro" id="IPR050808">
    <property type="entry name" value="Phage_Integrase"/>
</dbReference>
<dbReference type="InterPro" id="IPR010998">
    <property type="entry name" value="Integrase_recombinase_N"/>
</dbReference>
<dbReference type="Proteomes" id="UP000249254">
    <property type="component" value="Unassembled WGS sequence"/>
</dbReference>
<dbReference type="InterPro" id="IPR025166">
    <property type="entry name" value="Integrase_DNA_bind_dom"/>
</dbReference>
<dbReference type="InterPro" id="IPR013762">
    <property type="entry name" value="Integrase-like_cat_sf"/>
</dbReference>
<name>A0A328AKA4_9CAUL</name>
<dbReference type="CDD" id="cd00796">
    <property type="entry name" value="INT_Rci_Hp1_C"/>
    <property type="match status" value="1"/>
</dbReference>
<evidence type="ECO:0000256" key="2">
    <source>
        <dbReference type="ARBA" id="ARBA00022908"/>
    </source>
</evidence>
<organism evidence="6 7">
    <name type="scientific">Phenylobacterium soli</name>
    <dbReference type="NCBI Taxonomy" id="2170551"/>
    <lineage>
        <taxon>Bacteria</taxon>
        <taxon>Pseudomonadati</taxon>
        <taxon>Pseudomonadota</taxon>
        <taxon>Alphaproteobacteria</taxon>
        <taxon>Caulobacterales</taxon>
        <taxon>Caulobacteraceae</taxon>
        <taxon>Phenylobacterium</taxon>
    </lineage>
</organism>
<dbReference type="EMBL" id="QFYQ01000001">
    <property type="protein sequence ID" value="RAK54901.1"/>
    <property type="molecule type" value="Genomic_DNA"/>
</dbReference>